<dbReference type="AlphaFoldDB" id="A0A6J7D6T8"/>
<sequence length="53" mass="5431">MTAIGSKIGSKVGMIVGPASALGSIWPDNVIVLAASNKPSIIEPVSPIKMRAR</sequence>
<accession>A0A6J7D6T8</accession>
<evidence type="ECO:0000313" key="1">
    <source>
        <dbReference type="EMBL" id="CAB4866537.1"/>
    </source>
</evidence>
<proteinExistence type="predicted"/>
<organism evidence="1">
    <name type="scientific">freshwater metagenome</name>
    <dbReference type="NCBI Taxonomy" id="449393"/>
    <lineage>
        <taxon>unclassified sequences</taxon>
        <taxon>metagenomes</taxon>
        <taxon>ecological metagenomes</taxon>
    </lineage>
</organism>
<name>A0A6J7D6T8_9ZZZZ</name>
<reference evidence="1" key="1">
    <citation type="submission" date="2020-05" db="EMBL/GenBank/DDBJ databases">
        <authorList>
            <person name="Chiriac C."/>
            <person name="Salcher M."/>
            <person name="Ghai R."/>
            <person name="Kavagutti S V."/>
        </authorList>
    </citation>
    <scope>NUCLEOTIDE SEQUENCE</scope>
</reference>
<protein>
    <submittedName>
        <fullName evidence="1">Unannotated protein</fullName>
    </submittedName>
</protein>
<dbReference type="EMBL" id="CAFBLV010000056">
    <property type="protein sequence ID" value="CAB4866537.1"/>
    <property type="molecule type" value="Genomic_DNA"/>
</dbReference>
<gene>
    <name evidence="1" type="ORF">UFOPK3425_00412</name>
</gene>